<proteinExistence type="predicted"/>
<name>A0ACB7SX63_HYAAI</name>
<comment type="caution">
    <text evidence="1">The sequence shown here is derived from an EMBL/GenBank/DDBJ whole genome shotgun (WGS) entry which is preliminary data.</text>
</comment>
<dbReference type="EMBL" id="CM023482">
    <property type="protein sequence ID" value="KAH6938511.1"/>
    <property type="molecule type" value="Genomic_DNA"/>
</dbReference>
<evidence type="ECO:0000313" key="1">
    <source>
        <dbReference type="EMBL" id="KAH6938511.1"/>
    </source>
</evidence>
<protein>
    <submittedName>
        <fullName evidence="1">Uncharacterized protein</fullName>
    </submittedName>
</protein>
<reference evidence="1" key="1">
    <citation type="submission" date="2020-05" db="EMBL/GenBank/DDBJ databases">
        <title>Large-scale comparative analyses of tick genomes elucidate their genetic diversity and vector capacities.</title>
        <authorList>
            <person name="Jia N."/>
            <person name="Wang J."/>
            <person name="Shi W."/>
            <person name="Du L."/>
            <person name="Sun Y."/>
            <person name="Zhan W."/>
            <person name="Jiang J."/>
            <person name="Wang Q."/>
            <person name="Zhang B."/>
            <person name="Ji P."/>
            <person name="Sakyi L.B."/>
            <person name="Cui X."/>
            <person name="Yuan T."/>
            <person name="Jiang B."/>
            <person name="Yang W."/>
            <person name="Lam T.T.-Y."/>
            <person name="Chang Q."/>
            <person name="Ding S."/>
            <person name="Wang X."/>
            <person name="Zhu J."/>
            <person name="Ruan X."/>
            <person name="Zhao L."/>
            <person name="Wei J."/>
            <person name="Que T."/>
            <person name="Du C."/>
            <person name="Cheng J."/>
            <person name="Dai P."/>
            <person name="Han X."/>
            <person name="Huang E."/>
            <person name="Gao Y."/>
            <person name="Liu J."/>
            <person name="Shao H."/>
            <person name="Ye R."/>
            <person name="Li L."/>
            <person name="Wei W."/>
            <person name="Wang X."/>
            <person name="Wang C."/>
            <person name="Yang T."/>
            <person name="Huo Q."/>
            <person name="Li W."/>
            <person name="Guo W."/>
            <person name="Chen H."/>
            <person name="Zhou L."/>
            <person name="Ni X."/>
            <person name="Tian J."/>
            <person name="Zhou Y."/>
            <person name="Sheng Y."/>
            <person name="Liu T."/>
            <person name="Pan Y."/>
            <person name="Xia L."/>
            <person name="Li J."/>
            <person name="Zhao F."/>
            <person name="Cao W."/>
        </authorList>
    </citation>
    <scope>NUCLEOTIDE SEQUENCE</scope>
    <source>
        <strain evidence="1">Hyas-2018</strain>
    </source>
</reference>
<dbReference type="Proteomes" id="UP000821845">
    <property type="component" value="Chromosome 2"/>
</dbReference>
<gene>
    <name evidence="1" type="ORF">HPB50_010176</name>
</gene>
<keyword evidence="2" id="KW-1185">Reference proteome</keyword>
<evidence type="ECO:0000313" key="2">
    <source>
        <dbReference type="Proteomes" id="UP000821845"/>
    </source>
</evidence>
<sequence>MSAIPPQRIRLSPSSVAAAAAASSKPVRPTLPLALMRQGSPTQRNVARRSSPSPPVCWAHDSVRMKSRQSPDQRISPENKASSAATQATKGELSLPAPLRAGCRRKSSALLLGRFLLRAPASQRRN</sequence>
<accession>A0ACB7SX63</accession>
<organism evidence="1 2">
    <name type="scientific">Hyalomma asiaticum</name>
    <name type="common">Tick</name>
    <dbReference type="NCBI Taxonomy" id="266040"/>
    <lineage>
        <taxon>Eukaryota</taxon>
        <taxon>Metazoa</taxon>
        <taxon>Ecdysozoa</taxon>
        <taxon>Arthropoda</taxon>
        <taxon>Chelicerata</taxon>
        <taxon>Arachnida</taxon>
        <taxon>Acari</taxon>
        <taxon>Parasitiformes</taxon>
        <taxon>Ixodida</taxon>
        <taxon>Ixodoidea</taxon>
        <taxon>Ixodidae</taxon>
        <taxon>Hyalomminae</taxon>
        <taxon>Hyalomma</taxon>
    </lineage>
</organism>